<dbReference type="InterPro" id="IPR011008">
    <property type="entry name" value="Dimeric_a/b-barrel"/>
</dbReference>
<sequence>MSEQKYFYIVLSNAAEGCDDEFNDWYTNQHVVDVLKVDGVIAAQRFRLAPEQRRDPPFPYRYLTIYEVMAGAARHVMDTLRRDSGSMVMPVSDTFQRDHVALVFDPITPRRLASDVRGAA</sequence>
<accession>A0ABV8SXW0</accession>
<protein>
    <recommendedName>
        <fullName evidence="3">DUF4286 family protein</fullName>
    </recommendedName>
</protein>
<dbReference type="SUPFAM" id="SSF54909">
    <property type="entry name" value="Dimeric alpha+beta barrel"/>
    <property type="match status" value="1"/>
</dbReference>
<comment type="caution">
    <text evidence="1">The sequence shown here is derived from an EMBL/GenBank/DDBJ whole genome shotgun (WGS) entry which is preliminary data.</text>
</comment>
<gene>
    <name evidence="1" type="ORF">ACFPN2_23110</name>
</gene>
<reference evidence="2" key="1">
    <citation type="journal article" date="2019" name="Int. J. Syst. Evol. Microbiol.">
        <title>The Global Catalogue of Microorganisms (GCM) 10K type strain sequencing project: providing services to taxonomists for standard genome sequencing and annotation.</title>
        <authorList>
            <consortium name="The Broad Institute Genomics Platform"/>
            <consortium name="The Broad Institute Genome Sequencing Center for Infectious Disease"/>
            <person name="Wu L."/>
            <person name="Ma J."/>
        </authorList>
    </citation>
    <scope>NUCLEOTIDE SEQUENCE [LARGE SCALE GENOMIC DNA]</scope>
    <source>
        <strain evidence="2">CGMCC 1.10759</strain>
    </source>
</reference>
<proteinExistence type="predicted"/>
<dbReference type="RefSeq" id="WP_380601014.1">
    <property type="nucleotide sequence ID" value="NZ_JBHSDU010000014.1"/>
</dbReference>
<evidence type="ECO:0000313" key="1">
    <source>
        <dbReference type="EMBL" id="MFC4311990.1"/>
    </source>
</evidence>
<dbReference type="Proteomes" id="UP001595904">
    <property type="component" value="Unassembled WGS sequence"/>
</dbReference>
<name>A0ABV8SXW0_9GAMM</name>
<keyword evidence="2" id="KW-1185">Reference proteome</keyword>
<dbReference type="EMBL" id="JBHSDU010000014">
    <property type="protein sequence ID" value="MFC4311990.1"/>
    <property type="molecule type" value="Genomic_DNA"/>
</dbReference>
<evidence type="ECO:0008006" key="3">
    <source>
        <dbReference type="Google" id="ProtNLM"/>
    </source>
</evidence>
<organism evidence="1 2">
    <name type="scientific">Steroidobacter flavus</name>
    <dbReference type="NCBI Taxonomy" id="1842136"/>
    <lineage>
        <taxon>Bacteria</taxon>
        <taxon>Pseudomonadati</taxon>
        <taxon>Pseudomonadota</taxon>
        <taxon>Gammaproteobacteria</taxon>
        <taxon>Steroidobacterales</taxon>
        <taxon>Steroidobacteraceae</taxon>
        <taxon>Steroidobacter</taxon>
    </lineage>
</organism>
<evidence type="ECO:0000313" key="2">
    <source>
        <dbReference type="Proteomes" id="UP001595904"/>
    </source>
</evidence>